<dbReference type="GeneID" id="18824272"/>
<dbReference type="RefSeq" id="XP_007330514.1">
    <property type="nucleotide sequence ID" value="XM_007330452.1"/>
</dbReference>
<dbReference type="AlphaFoldDB" id="K5VW36"/>
<dbReference type="OMA" id="HIRAIPN"/>
<dbReference type="InParanoid" id="K5VW36"/>
<dbReference type="Proteomes" id="UP000008493">
    <property type="component" value="Unassembled WGS sequence"/>
</dbReference>
<evidence type="ECO:0000313" key="2">
    <source>
        <dbReference type="Proteomes" id="UP000008493"/>
    </source>
</evidence>
<dbReference type="HOGENOM" id="CLU_079440_1_0_1"/>
<sequence length="238" mass="27024">MAPRTTKHTPVFRTSYMEVSKLKYPNIQPRNDWDLALLASFTGSPSLTSNEKFYAYSDDEMRAQYHNLGLTDKEIKDGRARAEVIKQATEILDSPGTAVGLKPRPGDDDVHIRAIPNSDYSIRMWGTNMETNREYCFDFVETATGKPVNSPFEYQLWAVPNKRTPWLPCPSAQLHSLAYNFGYEQKDIPPGVEVFVLLEGTPCVLKRPGMRPVYFEAPVRPRSLDLPDFDELDFGIPS</sequence>
<dbReference type="EMBL" id="JH971391">
    <property type="protein sequence ID" value="EKM78679.1"/>
    <property type="molecule type" value="Genomic_DNA"/>
</dbReference>
<proteinExistence type="predicted"/>
<dbReference type="eggNOG" id="ENOG502SR72">
    <property type="taxonomic scope" value="Eukaryota"/>
</dbReference>
<reference evidence="2" key="1">
    <citation type="journal article" date="2012" name="Proc. Natl. Acad. Sci. U.S.A.">
        <title>Genome sequence of the button mushroom Agaricus bisporus reveals mechanisms governing adaptation to a humic-rich ecological niche.</title>
        <authorList>
            <person name="Morin E."/>
            <person name="Kohler A."/>
            <person name="Baker A.R."/>
            <person name="Foulongne-Oriol M."/>
            <person name="Lombard V."/>
            <person name="Nagy L.G."/>
            <person name="Ohm R.A."/>
            <person name="Patyshakuliyeva A."/>
            <person name="Brun A."/>
            <person name="Aerts A.L."/>
            <person name="Bailey A.M."/>
            <person name="Billette C."/>
            <person name="Coutinho P.M."/>
            <person name="Deakin G."/>
            <person name="Doddapaneni H."/>
            <person name="Floudas D."/>
            <person name="Grimwood J."/>
            <person name="Hilden K."/>
            <person name="Kuees U."/>
            <person name="LaButti K.M."/>
            <person name="Lapidus A."/>
            <person name="Lindquist E.A."/>
            <person name="Lucas S.M."/>
            <person name="Murat C."/>
            <person name="Riley R.W."/>
            <person name="Salamov A.A."/>
            <person name="Schmutz J."/>
            <person name="Subramanian V."/>
            <person name="Woesten H.A.B."/>
            <person name="Xu J."/>
            <person name="Eastwood D.C."/>
            <person name="Foster G.D."/>
            <person name="Sonnenberg A.S."/>
            <person name="Cullen D."/>
            <person name="de Vries R.P."/>
            <person name="Lundell T."/>
            <person name="Hibbett D.S."/>
            <person name="Henrissat B."/>
            <person name="Burton K.S."/>
            <person name="Kerrigan R.W."/>
            <person name="Challen M.P."/>
            <person name="Grigoriev I.V."/>
            <person name="Martin F."/>
        </authorList>
    </citation>
    <scope>NUCLEOTIDE SEQUENCE [LARGE SCALE GENOMIC DNA]</scope>
    <source>
        <strain evidence="2">JB137-S8 / ATCC MYA-4627 / FGSC 10392</strain>
    </source>
</reference>
<organism evidence="1 2">
    <name type="scientific">Agaricus bisporus var. burnettii (strain JB137-S8 / ATCC MYA-4627 / FGSC 10392)</name>
    <name type="common">White button mushroom</name>
    <dbReference type="NCBI Taxonomy" id="597362"/>
    <lineage>
        <taxon>Eukaryota</taxon>
        <taxon>Fungi</taxon>
        <taxon>Dikarya</taxon>
        <taxon>Basidiomycota</taxon>
        <taxon>Agaricomycotina</taxon>
        <taxon>Agaricomycetes</taxon>
        <taxon>Agaricomycetidae</taxon>
        <taxon>Agaricales</taxon>
        <taxon>Agaricineae</taxon>
        <taxon>Agaricaceae</taxon>
        <taxon>Agaricus</taxon>
    </lineage>
</organism>
<evidence type="ECO:0000313" key="1">
    <source>
        <dbReference type="EMBL" id="EKM78679.1"/>
    </source>
</evidence>
<accession>K5VW36</accession>
<dbReference type="KEGG" id="abp:AGABI1DRAFT114287"/>
<gene>
    <name evidence="1" type="ORF">AGABI1DRAFT_114287</name>
</gene>
<dbReference type="OrthoDB" id="3047649at2759"/>
<keyword evidence="2" id="KW-1185">Reference proteome</keyword>
<protein>
    <submittedName>
        <fullName evidence="1">Uncharacterized protein</fullName>
    </submittedName>
</protein>
<name>K5VW36_AGABU</name>